<dbReference type="PROSITE" id="PS01124">
    <property type="entry name" value="HTH_ARAC_FAMILY_2"/>
    <property type="match status" value="1"/>
</dbReference>
<reference evidence="6" key="1">
    <citation type="journal article" date="2019" name="Int. J. Syst. Evol. Microbiol.">
        <title>The Global Catalogue of Microorganisms (GCM) 10K type strain sequencing project: providing services to taxonomists for standard genome sequencing and annotation.</title>
        <authorList>
            <consortium name="The Broad Institute Genomics Platform"/>
            <consortium name="The Broad Institute Genome Sequencing Center for Infectious Disease"/>
            <person name="Wu L."/>
            <person name="Ma J."/>
        </authorList>
    </citation>
    <scope>NUCLEOTIDE SEQUENCE [LARGE SCALE GENOMIC DNA]</scope>
    <source>
        <strain evidence="6">KCTC 52473</strain>
    </source>
</reference>
<accession>A0ABV7FTX0</accession>
<keyword evidence="6" id="KW-1185">Reference proteome</keyword>
<keyword evidence="3" id="KW-0804">Transcription</keyword>
<keyword evidence="1" id="KW-0805">Transcription regulation</keyword>
<dbReference type="InterPro" id="IPR050908">
    <property type="entry name" value="SmbC-like"/>
</dbReference>
<protein>
    <submittedName>
        <fullName evidence="5">GyrI-like domain-containing protein</fullName>
    </submittedName>
</protein>
<dbReference type="SMART" id="SM00342">
    <property type="entry name" value="HTH_ARAC"/>
    <property type="match status" value="1"/>
</dbReference>
<dbReference type="Gene3D" id="1.10.10.60">
    <property type="entry name" value="Homeodomain-like"/>
    <property type="match status" value="2"/>
</dbReference>
<dbReference type="SUPFAM" id="SSF46689">
    <property type="entry name" value="Homeodomain-like"/>
    <property type="match status" value="2"/>
</dbReference>
<dbReference type="SMART" id="SM00871">
    <property type="entry name" value="AraC_E_bind"/>
    <property type="match status" value="1"/>
</dbReference>
<dbReference type="Pfam" id="PF12833">
    <property type="entry name" value="HTH_18"/>
    <property type="match status" value="1"/>
</dbReference>
<organism evidence="5 6">
    <name type="scientific">Agaribacter flavus</name>
    <dbReference type="NCBI Taxonomy" id="1902781"/>
    <lineage>
        <taxon>Bacteria</taxon>
        <taxon>Pseudomonadati</taxon>
        <taxon>Pseudomonadota</taxon>
        <taxon>Gammaproteobacteria</taxon>
        <taxon>Alteromonadales</taxon>
        <taxon>Alteromonadaceae</taxon>
        <taxon>Agaribacter</taxon>
    </lineage>
</organism>
<dbReference type="PANTHER" id="PTHR40055">
    <property type="entry name" value="TRANSCRIPTIONAL REGULATOR YGIV-RELATED"/>
    <property type="match status" value="1"/>
</dbReference>
<dbReference type="Gene3D" id="3.20.80.10">
    <property type="entry name" value="Regulatory factor, effector binding domain"/>
    <property type="match status" value="1"/>
</dbReference>
<dbReference type="InterPro" id="IPR018062">
    <property type="entry name" value="HTH_AraC-typ_CS"/>
</dbReference>
<evidence type="ECO:0000256" key="1">
    <source>
        <dbReference type="ARBA" id="ARBA00023015"/>
    </source>
</evidence>
<dbReference type="RefSeq" id="WP_376920728.1">
    <property type="nucleotide sequence ID" value="NZ_JBHRSW010000029.1"/>
</dbReference>
<dbReference type="InterPro" id="IPR018060">
    <property type="entry name" value="HTH_AraC"/>
</dbReference>
<name>A0ABV7FTX0_9ALTE</name>
<evidence type="ECO:0000256" key="2">
    <source>
        <dbReference type="ARBA" id="ARBA00023125"/>
    </source>
</evidence>
<dbReference type="EMBL" id="JBHRSW010000029">
    <property type="protein sequence ID" value="MFC3122600.1"/>
    <property type="molecule type" value="Genomic_DNA"/>
</dbReference>
<dbReference type="InterPro" id="IPR009057">
    <property type="entry name" value="Homeodomain-like_sf"/>
</dbReference>
<dbReference type="PROSITE" id="PS00041">
    <property type="entry name" value="HTH_ARAC_FAMILY_1"/>
    <property type="match status" value="1"/>
</dbReference>
<evidence type="ECO:0000313" key="6">
    <source>
        <dbReference type="Proteomes" id="UP001595478"/>
    </source>
</evidence>
<evidence type="ECO:0000259" key="4">
    <source>
        <dbReference type="PROSITE" id="PS01124"/>
    </source>
</evidence>
<evidence type="ECO:0000256" key="3">
    <source>
        <dbReference type="ARBA" id="ARBA00023163"/>
    </source>
</evidence>
<comment type="caution">
    <text evidence="5">The sequence shown here is derived from an EMBL/GenBank/DDBJ whole genome shotgun (WGS) entry which is preliminary data.</text>
</comment>
<sequence length="290" mass="33971">MPAYQTLYRDVLKYIEDNIDENLNVEALCKHFGLSKYHFHRQCSAYFGMPLISLVRLLRLKRAAFQLAYRTEEKIVNIAIMSAYDSHEAFTRTFRRYFNMSPSEFRQSPDWTAWQTKYSPVLKLRDKIVKDKHAFQVKVVDFAEVKLAVLPHLGSPKLLGKTIQSFIQWRKENNLPPSKSRTFNLVYDDPNTVAPEDYRFDICCSIKHDVPSNQHGVMNNTIPRGKCALIRHIGSDDSIGLPLTYLYYQWLTSSDYKLRDFPVFFERISFFPDVPENEMITDIYLPIEST</sequence>
<dbReference type="InterPro" id="IPR011256">
    <property type="entry name" value="Reg_factor_effector_dom_sf"/>
</dbReference>
<dbReference type="SUPFAM" id="SSF55136">
    <property type="entry name" value="Probable bacterial effector-binding domain"/>
    <property type="match status" value="1"/>
</dbReference>
<gene>
    <name evidence="5" type="ORF">ACFOHL_13325</name>
</gene>
<dbReference type="InterPro" id="IPR029442">
    <property type="entry name" value="GyrI-like"/>
</dbReference>
<proteinExistence type="predicted"/>
<dbReference type="Proteomes" id="UP001595478">
    <property type="component" value="Unassembled WGS sequence"/>
</dbReference>
<dbReference type="PANTHER" id="PTHR40055:SF1">
    <property type="entry name" value="TRANSCRIPTIONAL REGULATOR YGIV-RELATED"/>
    <property type="match status" value="1"/>
</dbReference>
<keyword evidence="2" id="KW-0238">DNA-binding</keyword>
<dbReference type="Pfam" id="PF06445">
    <property type="entry name" value="GyrI-like"/>
    <property type="match status" value="1"/>
</dbReference>
<feature type="domain" description="HTH araC/xylS-type" evidence="4">
    <location>
        <begin position="9"/>
        <end position="108"/>
    </location>
</feature>
<evidence type="ECO:0000313" key="5">
    <source>
        <dbReference type="EMBL" id="MFC3122600.1"/>
    </source>
</evidence>
<dbReference type="InterPro" id="IPR010499">
    <property type="entry name" value="AraC_E-bd"/>
</dbReference>